<name>A0A7X6MQH3_9MYCO</name>
<reference evidence="2 3" key="1">
    <citation type="submission" date="2020-04" db="EMBL/GenBank/DDBJ databases">
        <title>MicrobeNet Type strains.</title>
        <authorList>
            <person name="Nicholson A.C."/>
        </authorList>
    </citation>
    <scope>NUCLEOTIDE SEQUENCE [LARGE SCALE GENOMIC DNA]</scope>
    <source>
        <strain evidence="2 3">ATCC 700731</strain>
    </source>
</reference>
<organism evidence="2 3">
    <name type="scientific">Mycolicibacterium septicum DSM 44393</name>
    <dbReference type="NCBI Taxonomy" id="1341646"/>
    <lineage>
        <taxon>Bacteria</taxon>
        <taxon>Bacillati</taxon>
        <taxon>Actinomycetota</taxon>
        <taxon>Actinomycetes</taxon>
        <taxon>Mycobacteriales</taxon>
        <taxon>Mycobacteriaceae</taxon>
        <taxon>Mycolicibacterium</taxon>
    </lineage>
</organism>
<dbReference type="Proteomes" id="UP000518188">
    <property type="component" value="Unassembled WGS sequence"/>
</dbReference>
<comment type="caution">
    <text evidence="2">The sequence shown here is derived from an EMBL/GenBank/DDBJ whole genome shotgun (WGS) entry which is preliminary data.</text>
</comment>
<feature type="transmembrane region" description="Helical" evidence="1">
    <location>
        <begin position="47"/>
        <end position="63"/>
    </location>
</feature>
<sequence>MIIKILRILGAVTGIALIALGAGRVLFPIDTIPGGNEVNPSLDTETRAGGALLIAFGCSYVWATRQWPIPSALLRFLAATMALLAVARVISMVDTGMPHWIFVVSTAVEFTAAALTYWYSTMRSDQPSPALTEQQPR</sequence>
<keyword evidence="1" id="KW-0812">Transmembrane</keyword>
<dbReference type="EMBL" id="JAAXPJ010000007">
    <property type="protein sequence ID" value="NKZ13052.1"/>
    <property type="molecule type" value="Genomic_DNA"/>
</dbReference>
<dbReference type="AlphaFoldDB" id="A0A7X6MQH3"/>
<keyword evidence="1" id="KW-1133">Transmembrane helix</keyword>
<dbReference type="InterPro" id="IPR025597">
    <property type="entry name" value="DUF4345"/>
</dbReference>
<evidence type="ECO:0000313" key="3">
    <source>
        <dbReference type="Proteomes" id="UP000518188"/>
    </source>
</evidence>
<dbReference type="Pfam" id="PF14248">
    <property type="entry name" value="DUF4345"/>
    <property type="match status" value="1"/>
</dbReference>
<gene>
    <name evidence="2" type="ORF">HGA11_18930</name>
</gene>
<proteinExistence type="predicted"/>
<evidence type="ECO:0000256" key="1">
    <source>
        <dbReference type="SAM" id="Phobius"/>
    </source>
</evidence>
<evidence type="ECO:0000313" key="2">
    <source>
        <dbReference type="EMBL" id="NKZ13052.1"/>
    </source>
</evidence>
<feature type="transmembrane region" description="Helical" evidence="1">
    <location>
        <begin position="7"/>
        <end position="27"/>
    </location>
</feature>
<dbReference type="RefSeq" id="WP_044513973.1">
    <property type="nucleotide sequence ID" value="NZ_HG322951.1"/>
</dbReference>
<keyword evidence="1" id="KW-0472">Membrane</keyword>
<feature type="transmembrane region" description="Helical" evidence="1">
    <location>
        <begin position="99"/>
        <end position="119"/>
    </location>
</feature>
<feature type="transmembrane region" description="Helical" evidence="1">
    <location>
        <begin position="72"/>
        <end position="93"/>
    </location>
</feature>
<protein>
    <submittedName>
        <fullName evidence="2">DUF4345 domain-containing protein</fullName>
    </submittedName>
</protein>
<accession>A0A7X6MQH3</accession>